<evidence type="ECO:0000256" key="2">
    <source>
        <dbReference type="ARBA" id="ARBA00022714"/>
    </source>
</evidence>
<comment type="cofactor">
    <cofactor evidence="6">
        <name>[2Fe-2S] cluster</name>
        <dbReference type="ChEBI" id="CHEBI:190135"/>
    </cofactor>
</comment>
<comment type="similarity">
    <text evidence="1">Belongs to the complex I 24 kDa subunit family.</text>
</comment>
<reference evidence="7 8" key="3">
    <citation type="submission" date="2021-02" db="EMBL/GenBank/DDBJ databases">
        <authorList>
            <person name="Merkel A.Y."/>
        </authorList>
    </citation>
    <scope>NUCLEOTIDE SEQUENCE [LARGE SCALE GENOMIC DNA]</scope>
    <source>
        <strain evidence="7 8">T05b</strain>
    </source>
</reference>
<dbReference type="Proteomes" id="UP000703590">
    <property type="component" value="Unassembled WGS sequence"/>
</dbReference>
<evidence type="ECO:0000256" key="1">
    <source>
        <dbReference type="ARBA" id="ARBA00010643"/>
    </source>
</evidence>
<dbReference type="InterPro" id="IPR002023">
    <property type="entry name" value="NuoE-like"/>
</dbReference>
<dbReference type="PIRSF" id="PIRSF000216">
    <property type="entry name" value="NADH_DH_24kDa"/>
    <property type="match status" value="1"/>
</dbReference>
<dbReference type="SUPFAM" id="SSF52833">
    <property type="entry name" value="Thioredoxin-like"/>
    <property type="match status" value="1"/>
</dbReference>
<sequence length="158" mass="17581">MSFSLTPENETKFEHLRTRYPSLRALMLPVLWMVQEQEGWVSSEAMEYLAQKLSITPTEVYSVASFYTMFHFKPIGTHHIQVCKTLSCMLGGSESILAYLEKTLGITCGQTTPDGRFTLTQVECLGACGGAPCVCIDTTYYESVSEATLSALLEELRS</sequence>
<evidence type="ECO:0000256" key="4">
    <source>
        <dbReference type="ARBA" id="ARBA00023004"/>
    </source>
</evidence>
<protein>
    <submittedName>
        <fullName evidence="7">NADH-quinone oxidoreductase subunit NuoE</fullName>
        <ecNumber evidence="7">1.6.5.11</ecNumber>
    </submittedName>
</protein>
<keyword evidence="3" id="KW-0479">Metal-binding</keyword>
<dbReference type="RefSeq" id="WP_205457961.1">
    <property type="nucleotide sequence ID" value="NZ_JAFHKK010000002.1"/>
</dbReference>
<reference evidence="8" key="1">
    <citation type="submission" date="2021-02" db="EMBL/GenBank/DDBJ databases">
        <title>Sulfurospirillum tamanensis sp. nov.</title>
        <authorList>
            <person name="Merkel A.Y."/>
        </authorList>
    </citation>
    <scope>NUCLEOTIDE SEQUENCE [LARGE SCALE GENOMIC DNA]</scope>
    <source>
        <strain evidence="8">T05b</strain>
    </source>
</reference>
<dbReference type="Gene3D" id="1.10.10.1590">
    <property type="entry name" value="NADH-quinone oxidoreductase subunit E"/>
    <property type="match status" value="1"/>
</dbReference>
<dbReference type="EC" id="1.6.5.11" evidence="7"/>
<keyword evidence="8" id="KW-1185">Reference proteome</keyword>
<proteinExistence type="inferred from homology"/>
<evidence type="ECO:0000313" key="8">
    <source>
        <dbReference type="Proteomes" id="UP000703590"/>
    </source>
</evidence>
<organism evidence="7 8">
    <name type="scientific">Sulfurospirillum tamanense</name>
    <dbReference type="NCBI Taxonomy" id="2813362"/>
    <lineage>
        <taxon>Bacteria</taxon>
        <taxon>Pseudomonadati</taxon>
        <taxon>Campylobacterota</taxon>
        <taxon>Epsilonproteobacteria</taxon>
        <taxon>Campylobacterales</taxon>
        <taxon>Sulfurospirillaceae</taxon>
        <taxon>Sulfurospirillum</taxon>
    </lineage>
</organism>
<evidence type="ECO:0000313" key="7">
    <source>
        <dbReference type="EMBL" id="MBN2963523.1"/>
    </source>
</evidence>
<dbReference type="Gene3D" id="3.40.30.10">
    <property type="entry name" value="Glutaredoxin"/>
    <property type="match status" value="1"/>
</dbReference>
<dbReference type="NCBIfam" id="TIGR01958">
    <property type="entry name" value="nuoE_fam"/>
    <property type="match status" value="1"/>
</dbReference>
<dbReference type="GO" id="GO:0016491">
    <property type="term" value="F:oxidoreductase activity"/>
    <property type="evidence" value="ECO:0007669"/>
    <property type="project" value="UniProtKB-KW"/>
</dbReference>
<gene>
    <name evidence="7" type="primary">nuoE</name>
    <name evidence="7" type="ORF">JWV37_01925</name>
</gene>
<dbReference type="Pfam" id="PF01257">
    <property type="entry name" value="2Fe-2S_thioredx"/>
    <property type="match status" value="1"/>
</dbReference>
<dbReference type="InterPro" id="IPR041921">
    <property type="entry name" value="NuoE_N"/>
</dbReference>
<accession>A0ABS2WPK1</accession>
<evidence type="ECO:0000256" key="6">
    <source>
        <dbReference type="ARBA" id="ARBA00034078"/>
    </source>
</evidence>
<evidence type="ECO:0000256" key="5">
    <source>
        <dbReference type="ARBA" id="ARBA00023014"/>
    </source>
</evidence>
<evidence type="ECO:0000256" key="3">
    <source>
        <dbReference type="ARBA" id="ARBA00022723"/>
    </source>
</evidence>
<dbReference type="PANTHER" id="PTHR10371">
    <property type="entry name" value="NADH DEHYDROGENASE UBIQUINONE FLAVOPROTEIN 2, MITOCHONDRIAL"/>
    <property type="match status" value="1"/>
</dbReference>
<dbReference type="CDD" id="cd03064">
    <property type="entry name" value="TRX_Fd_NuoE"/>
    <property type="match status" value="1"/>
</dbReference>
<keyword evidence="7" id="KW-0560">Oxidoreductase</keyword>
<dbReference type="InterPro" id="IPR036249">
    <property type="entry name" value="Thioredoxin-like_sf"/>
</dbReference>
<reference evidence="7 8" key="2">
    <citation type="submission" date="2021-02" db="EMBL/GenBank/DDBJ databases">
        <title>Sulfurospirillum tamanensis sp. nov.</title>
        <authorList>
            <person name="Frolova A."/>
            <person name="Merkel A."/>
            <person name="Slobodkin A."/>
        </authorList>
    </citation>
    <scope>NUCLEOTIDE SEQUENCE [LARGE SCALE GENOMIC DNA]</scope>
    <source>
        <strain evidence="7 8">T05b</strain>
    </source>
</reference>
<dbReference type="PANTHER" id="PTHR10371:SF3">
    <property type="entry name" value="NADH DEHYDROGENASE [UBIQUINONE] FLAVOPROTEIN 2, MITOCHONDRIAL"/>
    <property type="match status" value="1"/>
</dbReference>
<comment type="caution">
    <text evidence="7">The sequence shown here is derived from an EMBL/GenBank/DDBJ whole genome shotgun (WGS) entry which is preliminary data.</text>
</comment>
<dbReference type="InterPro" id="IPR042128">
    <property type="entry name" value="NuoE_dom"/>
</dbReference>
<keyword evidence="4" id="KW-0408">Iron</keyword>
<keyword evidence="5" id="KW-0411">Iron-sulfur</keyword>
<name>A0ABS2WPK1_9BACT</name>
<dbReference type="NCBIfam" id="NF005722">
    <property type="entry name" value="PRK07539.1-2"/>
    <property type="match status" value="1"/>
</dbReference>
<keyword evidence="2" id="KW-0001">2Fe-2S</keyword>
<dbReference type="EMBL" id="JAFHKK010000002">
    <property type="protein sequence ID" value="MBN2963523.1"/>
    <property type="molecule type" value="Genomic_DNA"/>
</dbReference>
<dbReference type="PROSITE" id="PS01099">
    <property type="entry name" value="COMPLEX1_24K"/>
    <property type="match status" value="1"/>
</dbReference>